<reference evidence="1" key="1">
    <citation type="journal article" date="2019" name="Sci. Rep.">
        <title>Draft genome of Tanacetum cinerariifolium, the natural source of mosquito coil.</title>
        <authorList>
            <person name="Yamashiro T."/>
            <person name="Shiraishi A."/>
            <person name="Satake H."/>
            <person name="Nakayama K."/>
        </authorList>
    </citation>
    <scope>NUCLEOTIDE SEQUENCE</scope>
</reference>
<comment type="caution">
    <text evidence="1">The sequence shown here is derived from an EMBL/GenBank/DDBJ whole genome shotgun (WGS) entry which is preliminary data.</text>
</comment>
<dbReference type="EMBL" id="BKCJ010004717">
    <property type="protein sequence ID" value="GEU62689.1"/>
    <property type="molecule type" value="Genomic_DNA"/>
</dbReference>
<proteinExistence type="predicted"/>
<organism evidence="1">
    <name type="scientific">Tanacetum cinerariifolium</name>
    <name type="common">Dalmatian daisy</name>
    <name type="synonym">Chrysanthemum cinerariifolium</name>
    <dbReference type="NCBI Taxonomy" id="118510"/>
    <lineage>
        <taxon>Eukaryota</taxon>
        <taxon>Viridiplantae</taxon>
        <taxon>Streptophyta</taxon>
        <taxon>Embryophyta</taxon>
        <taxon>Tracheophyta</taxon>
        <taxon>Spermatophyta</taxon>
        <taxon>Magnoliopsida</taxon>
        <taxon>eudicotyledons</taxon>
        <taxon>Gunneridae</taxon>
        <taxon>Pentapetalae</taxon>
        <taxon>asterids</taxon>
        <taxon>campanulids</taxon>
        <taxon>Asterales</taxon>
        <taxon>Asteraceae</taxon>
        <taxon>Asteroideae</taxon>
        <taxon>Anthemideae</taxon>
        <taxon>Anthemidinae</taxon>
        <taxon>Tanacetum</taxon>
    </lineage>
</organism>
<accession>A0A6L2LNJ5</accession>
<gene>
    <name evidence="1" type="ORF">Tci_034667</name>
</gene>
<sequence length="125" mass="14293">MAESSNVSFSVAEEGVVNGHVSQLPRERLVSMLHREVGANLRKVSEYHRMSRDHWRSVRRLGVLIAELRDLGDCGDGDVTLGLLERLRLDNVEKDVRLRLMMKETELKIAEKCSSIRRLRRNGAI</sequence>
<evidence type="ECO:0000313" key="1">
    <source>
        <dbReference type="EMBL" id="GEU62689.1"/>
    </source>
</evidence>
<dbReference type="AlphaFoldDB" id="A0A6L2LNJ5"/>
<name>A0A6L2LNJ5_TANCI</name>
<protein>
    <submittedName>
        <fullName evidence="1">Uncharacterized protein</fullName>
    </submittedName>
</protein>